<comment type="similarity">
    <text evidence="1">Belongs to the jacalin lectin family.</text>
</comment>
<dbReference type="PROSITE" id="PS51752">
    <property type="entry name" value="JACALIN_LECTIN"/>
    <property type="match status" value="2"/>
</dbReference>
<dbReference type="SMART" id="SM00915">
    <property type="entry name" value="Jacalin"/>
    <property type="match status" value="2"/>
</dbReference>
<keyword evidence="2" id="KW-0430">Lectin</keyword>
<protein>
    <recommendedName>
        <fullName evidence="4">Jacalin-type lectin domain-containing protein</fullName>
    </recommendedName>
</protein>
<sequence>MGGTSDFDGCVTHGPWGTSEGKKWVYLPQGSIEKIIVQHGTAIDSIKFQTDCSKGETQSSFFGDKRISSQSEVTTISIDCPKEYLILISGTFGNEDGDDVIKSICFMTNLNLYGPYGTDKGTAFSYEVKDKVIVGFHGRASTYYITAIGVYTIPKSPAPRPTSTYEGIIKNELCCSMFGTTVTRDAGPWGAGGGKPWDDGVNSTVKQVNLDANDEYLIGVTGFYGPVKAYNGLEAIVSISFHTNKRIYGPYGEETGSGYVAFSSTASSGKVVGFHGRNNGFLRAIGVHMEYF</sequence>
<dbReference type="Gene3D" id="2.100.10.30">
    <property type="entry name" value="Jacalin-like lectin domain"/>
    <property type="match status" value="2"/>
</dbReference>
<dbReference type="PANTHER" id="PTHR47293:SF66">
    <property type="entry name" value="JACALIN-RELATED LECTIN 11-RELATED"/>
    <property type="match status" value="1"/>
</dbReference>
<dbReference type="InterPro" id="IPR033734">
    <property type="entry name" value="Jacalin-like_lectin_dom_plant"/>
</dbReference>
<evidence type="ECO:0000256" key="1">
    <source>
        <dbReference type="ARBA" id="ARBA00006568"/>
    </source>
</evidence>
<dbReference type="CDD" id="cd09612">
    <property type="entry name" value="Jacalin"/>
    <property type="match status" value="1"/>
</dbReference>
<dbReference type="Proteomes" id="UP001206925">
    <property type="component" value="Unassembled WGS sequence"/>
</dbReference>
<proteinExistence type="inferred from homology"/>
<keyword evidence="3" id="KW-0677">Repeat</keyword>
<dbReference type="InterPro" id="IPR001229">
    <property type="entry name" value="Jacalin-like_lectin_dom"/>
</dbReference>
<evidence type="ECO:0000259" key="4">
    <source>
        <dbReference type="PROSITE" id="PS51752"/>
    </source>
</evidence>
<dbReference type="GO" id="GO:0030246">
    <property type="term" value="F:carbohydrate binding"/>
    <property type="evidence" value="ECO:0007669"/>
    <property type="project" value="UniProtKB-KW"/>
</dbReference>
<reference evidence="5" key="1">
    <citation type="submission" date="2022-06" db="EMBL/GenBank/DDBJ databases">
        <title>Uncovering the hologenomic basis of an extraordinary plant invasion.</title>
        <authorList>
            <person name="Bieker V.C."/>
            <person name="Martin M.D."/>
            <person name="Gilbert T."/>
            <person name="Hodgins K."/>
            <person name="Battlay P."/>
            <person name="Petersen B."/>
            <person name="Wilson J."/>
        </authorList>
    </citation>
    <scope>NUCLEOTIDE SEQUENCE</scope>
    <source>
        <strain evidence="5">AA19_3_7</strain>
        <tissue evidence="5">Leaf</tissue>
    </source>
</reference>
<feature type="domain" description="Jacalin-type lectin" evidence="4">
    <location>
        <begin position="10"/>
        <end position="154"/>
    </location>
</feature>
<gene>
    <name evidence="5" type="ORF">M8C21_004793</name>
</gene>
<dbReference type="SUPFAM" id="SSF51101">
    <property type="entry name" value="Mannose-binding lectins"/>
    <property type="match status" value="2"/>
</dbReference>
<keyword evidence="6" id="KW-1185">Reference proteome</keyword>
<accession>A0AAD5G5D6</accession>
<dbReference type="AlphaFoldDB" id="A0AAD5G5D6"/>
<dbReference type="PANTHER" id="PTHR47293">
    <property type="entry name" value="JACALIN-RELATED LECTIN 3"/>
    <property type="match status" value="1"/>
</dbReference>
<dbReference type="EMBL" id="JAMZMK010011018">
    <property type="protein sequence ID" value="KAI7729339.1"/>
    <property type="molecule type" value="Genomic_DNA"/>
</dbReference>
<evidence type="ECO:0000313" key="6">
    <source>
        <dbReference type="Proteomes" id="UP001206925"/>
    </source>
</evidence>
<evidence type="ECO:0000313" key="5">
    <source>
        <dbReference type="EMBL" id="KAI7729339.1"/>
    </source>
</evidence>
<name>A0AAD5G5D6_AMBAR</name>
<organism evidence="5 6">
    <name type="scientific">Ambrosia artemisiifolia</name>
    <name type="common">Common ragweed</name>
    <dbReference type="NCBI Taxonomy" id="4212"/>
    <lineage>
        <taxon>Eukaryota</taxon>
        <taxon>Viridiplantae</taxon>
        <taxon>Streptophyta</taxon>
        <taxon>Embryophyta</taxon>
        <taxon>Tracheophyta</taxon>
        <taxon>Spermatophyta</taxon>
        <taxon>Magnoliopsida</taxon>
        <taxon>eudicotyledons</taxon>
        <taxon>Gunneridae</taxon>
        <taxon>Pentapetalae</taxon>
        <taxon>asterids</taxon>
        <taxon>campanulids</taxon>
        <taxon>Asterales</taxon>
        <taxon>Asteraceae</taxon>
        <taxon>Asteroideae</taxon>
        <taxon>Heliantheae alliance</taxon>
        <taxon>Heliantheae</taxon>
        <taxon>Ambrosia</taxon>
    </lineage>
</organism>
<dbReference type="InterPro" id="IPR036404">
    <property type="entry name" value="Jacalin-like_lectin_dom_sf"/>
</dbReference>
<comment type="caution">
    <text evidence="5">The sequence shown here is derived from an EMBL/GenBank/DDBJ whole genome shotgun (WGS) entry which is preliminary data.</text>
</comment>
<feature type="domain" description="Jacalin-type lectin" evidence="4">
    <location>
        <begin position="183"/>
        <end position="291"/>
    </location>
</feature>
<evidence type="ECO:0000256" key="2">
    <source>
        <dbReference type="ARBA" id="ARBA00022734"/>
    </source>
</evidence>
<evidence type="ECO:0000256" key="3">
    <source>
        <dbReference type="ARBA" id="ARBA00022737"/>
    </source>
</evidence>
<dbReference type="Pfam" id="PF01419">
    <property type="entry name" value="Jacalin"/>
    <property type="match status" value="2"/>
</dbReference>